<proteinExistence type="predicted"/>
<dbReference type="AlphaFoldDB" id="A0AA43QIE7"/>
<sequence>MYSPSILSLLVNIVLVAGRATYSDYLEPAHPYHHEPCLENEGHAQSLLAANSFQQPENGITVLAEPVEDKNELTERAKKLLTRYPQSMNVTQSFTNVTGILNSREYLGWGEIKLVNVEFPLLSTCRPKLSPVKAYGRGLICGKNEISCLRETELSNYGTYSAELGFKVGMSFAAETNAGLIKASVTSTFEASWTTTSTTGHSQTDKYSFTLKPDTSCQPSLVSLELECDVGQDTVFFDTLWRESGNQITLEGRNHRGNGPYADKQWCRSVHLSEEIVNQEQYFTTVLQSDESRGKVWTRPSSDLNRYKTNKEEPDIEDTQMVIRRGSKDTGDLTEVWVCDPYRASGKKRTMTFPFGDGSMGYVACV</sequence>
<organism evidence="2 3">
    <name type="scientific">Ramalina farinacea</name>
    <dbReference type="NCBI Taxonomy" id="258253"/>
    <lineage>
        <taxon>Eukaryota</taxon>
        <taxon>Fungi</taxon>
        <taxon>Dikarya</taxon>
        <taxon>Ascomycota</taxon>
        <taxon>Pezizomycotina</taxon>
        <taxon>Lecanoromycetes</taxon>
        <taxon>OSLEUM clade</taxon>
        <taxon>Lecanoromycetidae</taxon>
        <taxon>Lecanorales</taxon>
        <taxon>Lecanorineae</taxon>
        <taxon>Ramalinaceae</taxon>
        <taxon>Ramalina</taxon>
    </lineage>
</organism>
<feature type="chain" id="PRO_5041440258" evidence="1">
    <location>
        <begin position="19"/>
        <end position="366"/>
    </location>
</feature>
<keyword evidence="3" id="KW-1185">Reference proteome</keyword>
<dbReference type="Gene3D" id="2.170.15.10">
    <property type="entry name" value="Proaerolysin, chain A, domain 3"/>
    <property type="match status" value="1"/>
</dbReference>
<comment type="caution">
    <text evidence="2">The sequence shown here is derived from an EMBL/GenBank/DDBJ whole genome shotgun (WGS) entry which is preliminary data.</text>
</comment>
<evidence type="ECO:0000313" key="2">
    <source>
        <dbReference type="EMBL" id="MDI1487090.1"/>
    </source>
</evidence>
<dbReference type="EMBL" id="JAPUFD010000005">
    <property type="protein sequence ID" value="MDI1487090.1"/>
    <property type="molecule type" value="Genomic_DNA"/>
</dbReference>
<reference evidence="2" key="1">
    <citation type="journal article" date="2023" name="Genome Biol. Evol.">
        <title>First Whole Genome Sequence and Flow Cytometry Genome Size Data for the Lichen-Forming Fungus Ramalina farinacea (Ascomycota).</title>
        <authorList>
            <person name="Llewellyn T."/>
            <person name="Mian S."/>
            <person name="Hill R."/>
            <person name="Leitch I.J."/>
            <person name="Gaya E."/>
        </authorList>
    </citation>
    <scope>NUCLEOTIDE SEQUENCE</scope>
    <source>
        <strain evidence="2">LIQ254RAFAR</strain>
    </source>
</reference>
<gene>
    <name evidence="2" type="ORF">OHK93_006358</name>
</gene>
<name>A0AA43QIE7_9LECA</name>
<evidence type="ECO:0000256" key="1">
    <source>
        <dbReference type="SAM" id="SignalP"/>
    </source>
</evidence>
<protein>
    <submittedName>
        <fullName evidence="2">Uncharacterized protein</fullName>
    </submittedName>
</protein>
<dbReference type="Proteomes" id="UP001161017">
    <property type="component" value="Unassembled WGS sequence"/>
</dbReference>
<evidence type="ECO:0000313" key="3">
    <source>
        <dbReference type="Proteomes" id="UP001161017"/>
    </source>
</evidence>
<accession>A0AA43QIE7</accession>
<keyword evidence="1" id="KW-0732">Signal</keyword>
<feature type="signal peptide" evidence="1">
    <location>
        <begin position="1"/>
        <end position="18"/>
    </location>
</feature>